<reference evidence="2" key="1">
    <citation type="submission" date="2016-05" db="EMBL/GenBank/DDBJ databases">
        <authorList>
            <person name="Liu B."/>
            <person name="Wang J."/>
            <person name="Zhu Y."/>
            <person name="Liu G."/>
            <person name="Chen Q."/>
            <person name="Chen Z."/>
            <person name="Lan J."/>
            <person name="Che J."/>
            <person name="Ge C."/>
            <person name="Shi H."/>
            <person name="Pan Z."/>
            <person name="Liu X."/>
        </authorList>
    </citation>
    <scope>NUCLEOTIDE SEQUENCE [LARGE SCALE GENOMIC DNA]</scope>
    <source>
        <strain evidence="2">FJAT-27215</strain>
    </source>
</reference>
<organism evidence="1 2">
    <name type="scientific">Pseudobacillus wudalianchiensis</name>
    <dbReference type="NCBI Taxonomy" id="1743143"/>
    <lineage>
        <taxon>Bacteria</taxon>
        <taxon>Bacillati</taxon>
        <taxon>Bacillota</taxon>
        <taxon>Bacilli</taxon>
        <taxon>Bacillales</taxon>
        <taxon>Bacillaceae</taxon>
        <taxon>Pseudobacillus</taxon>
    </lineage>
</organism>
<evidence type="ECO:0000313" key="2">
    <source>
        <dbReference type="Proteomes" id="UP000092578"/>
    </source>
</evidence>
<comment type="caution">
    <text evidence="1">The sequence shown here is derived from an EMBL/GenBank/DDBJ whole genome shotgun (WGS) entry which is preliminary data.</text>
</comment>
<dbReference type="InterPro" id="IPR025062">
    <property type="entry name" value="DUF4003"/>
</dbReference>
<name>A0A1B9AAM5_9BACI</name>
<gene>
    <name evidence="1" type="ORF">A8F95_17480</name>
</gene>
<evidence type="ECO:0000313" key="1">
    <source>
        <dbReference type="EMBL" id="OCA80895.1"/>
    </source>
</evidence>
<accession>A0A1B9AAM5</accession>
<dbReference type="AlphaFoldDB" id="A0A1B9AAM5"/>
<dbReference type="EMBL" id="MAYT01000032">
    <property type="protein sequence ID" value="OCA80895.1"/>
    <property type="molecule type" value="Genomic_DNA"/>
</dbReference>
<protein>
    <recommendedName>
        <fullName evidence="3">DUF4003 domain-containing protein</fullName>
    </recommendedName>
</protein>
<evidence type="ECO:0008006" key="3">
    <source>
        <dbReference type="Google" id="ProtNLM"/>
    </source>
</evidence>
<sequence>MVDREKAKQLASEFAREYEQLVNAVSWGVDKRQLLSIIAQYAAAGRSFSAKEFLQLSDHLKANSGWFSGLKGSFNYSVTALLITGFDDPYKGFEDMQKSYQLLVETGFRKTIFTYITAITLIATVEAGEERKKVAVQAKEVYEKMKKHHYFLTSHDDYPLSVLLAQQEQSELIEKIEFYYTELSKGPFRKGNDLQLLSHILAQSANHDRERIVERAIRWFEALRSSGLKVKGLHYPLIGLLVLVDSPERLIGEIFVLTEVFNQEKLFKWYKDMGLLIAGQIIVRQKTTSDTAASTSLAVSIEALLQAQQAAMTAAISAGAAAAVSSGE</sequence>
<keyword evidence="2" id="KW-1185">Reference proteome</keyword>
<dbReference type="Pfam" id="PF13170">
    <property type="entry name" value="DUF4003"/>
    <property type="match status" value="1"/>
</dbReference>
<dbReference type="Proteomes" id="UP000092578">
    <property type="component" value="Unassembled WGS sequence"/>
</dbReference>
<proteinExistence type="predicted"/>